<evidence type="ECO:0000313" key="2">
    <source>
        <dbReference type="EnsemblPlants" id="TuG1812G0700003004.01.T01"/>
    </source>
</evidence>
<organism evidence="2 3">
    <name type="scientific">Triticum urartu</name>
    <name type="common">Red wild einkorn</name>
    <name type="synonym">Crithodium urartu</name>
    <dbReference type="NCBI Taxonomy" id="4572"/>
    <lineage>
        <taxon>Eukaryota</taxon>
        <taxon>Viridiplantae</taxon>
        <taxon>Streptophyta</taxon>
        <taxon>Embryophyta</taxon>
        <taxon>Tracheophyta</taxon>
        <taxon>Spermatophyta</taxon>
        <taxon>Magnoliopsida</taxon>
        <taxon>Liliopsida</taxon>
        <taxon>Poales</taxon>
        <taxon>Poaceae</taxon>
        <taxon>BOP clade</taxon>
        <taxon>Pooideae</taxon>
        <taxon>Triticodae</taxon>
        <taxon>Triticeae</taxon>
        <taxon>Triticinae</taxon>
        <taxon>Triticum</taxon>
    </lineage>
</organism>
<reference evidence="2" key="3">
    <citation type="submission" date="2022-06" db="UniProtKB">
        <authorList>
            <consortium name="EnsemblPlants"/>
        </authorList>
    </citation>
    <scope>IDENTIFICATION</scope>
</reference>
<keyword evidence="3" id="KW-1185">Reference proteome</keyword>
<evidence type="ECO:0000313" key="3">
    <source>
        <dbReference type="Proteomes" id="UP000015106"/>
    </source>
</evidence>
<sequence>ASPGRDGYAQGPRWARSPHARPPLGSLLFFRSPGEDLVTAMLPNPRWKCSRSRAATGGRNVLLWRPRMGLSQLLLRFTGIRKGSQVLVESGRRGSWLWPWRHVWLRRHGCRCAL</sequence>
<evidence type="ECO:0000256" key="1">
    <source>
        <dbReference type="SAM" id="MobiDB-lite"/>
    </source>
</evidence>
<feature type="region of interest" description="Disordered" evidence="1">
    <location>
        <begin position="1"/>
        <end position="21"/>
    </location>
</feature>
<dbReference type="Proteomes" id="UP000015106">
    <property type="component" value="Chromosome 7"/>
</dbReference>
<accession>A0A8R7V8D1</accession>
<reference evidence="3" key="1">
    <citation type="journal article" date="2013" name="Nature">
        <title>Draft genome of the wheat A-genome progenitor Triticum urartu.</title>
        <authorList>
            <person name="Ling H.Q."/>
            <person name="Zhao S."/>
            <person name="Liu D."/>
            <person name="Wang J."/>
            <person name="Sun H."/>
            <person name="Zhang C."/>
            <person name="Fan H."/>
            <person name="Li D."/>
            <person name="Dong L."/>
            <person name="Tao Y."/>
            <person name="Gao C."/>
            <person name="Wu H."/>
            <person name="Li Y."/>
            <person name="Cui Y."/>
            <person name="Guo X."/>
            <person name="Zheng S."/>
            <person name="Wang B."/>
            <person name="Yu K."/>
            <person name="Liang Q."/>
            <person name="Yang W."/>
            <person name="Lou X."/>
            <person name="Chen J."/>
            <person name="Feng M."/>
            <person name="Jian J."/>
            <person name="Zhang X."/>
            <person name="Luo G."/>
            <person name="Jiang Y."/>
            <person name="Liu J."/>
            <person name="Wang Z."/>
            <person name="Sha Y."/>
            <person name="Zhang B."/>
            <person name="Wu H."/>
            <person name="Tang D."/>
            <person name="Shen Q."/>
            <person name="Xue P."/>
            <person name="Zou S."/>
            <person name="Wang X."/>
            <person name="Liu X."/>
            <person name="Wang F."/>
            <person name="Yang Y."/>
            <person name="An X."/>
            <person name="Dong Z."/>
            <person name="Zhang K."/>
            <person name="Zhang X."/>
            <person name="Luo M.C."/>
            <person name="Dvorak J."/>
            <person name="Tong Y."/>
            <person name="Wang J."/>
            <person name="Yang H."/>
            <person name="Li Z."/>
            <person name="Wang D."/>
            <person name="Zhang A."/>
            <person name="Wang J."/>
        </authorList>
    </citation>
    <scope>NUCLEOTIDE SEQUENCE</scope>
    <source>
        <strain evidence="3">cv. G1812</strain>
    </source>
</reference>
<name>A0A8R7V8D1_TRIUA</name>
<reference evidence="2" key="2">
    <citation type="submission" date="2018-03" db="EMBL/GenBank/DDBJ databases">
        <title>The Triticum urartu genome reveals the dynamic nature of wheat genome evolution.</title>
        <authorList>
            <person name="Ling H."/>
            <person name="Ma B."/>
            <person name="Shi X."/>
            <person name="Liu H."/>
            <person name="Dong L."/>
            <person name="Sun H."/>
            <person name="Cao Y."/>
            <person name="Gao Q."/>
            <person name="Zheng S."/>
            <person name="Li Y."/>
            <person name="Yu Y."/>
            <person name="Du H."/>
            <person name="Qi M."/>
            <person name="Li Y."/>
            <person name="Yu H."/>
            <person name="Cui Y."/>
            <person name="Wang N."/>
            <person name="Chen C."/>
            <person name="Wu H."/>
            <person name="Zhao Y."/>
            <person name="Zhang J."/>
            <person name="Li Y."/>
            <person name="Zhou W."/>
            <person name="Zhang B."/>
            <person name="Hu W."/>
            <person name="Eijk M."/>
            <person name="Tang J."/>
            <person name="Witsenboer H."/>
            <person name="Zhao S."/>
            <person name="Li Z."/>
            <person name="Zhang A."/>
            <person name="Wang D."/>
            <person name="Liang C."/>
        </authorList>
    </citation>
    <scope>NUCLEOTIDE SEQUENCE [LARGE SCALE GENOMIC DNA]</scope>
    <source>
        <strain evidence="2">cv. G1812</strain>
    </source>
</reference>
<dbReference type="AlphaFoldDB" id="A0A8R7V8D1"/>
<protein>
    <submittedName>
        <fullName evidence="2">Uncharacterized protein</fullName>
    </submittedName>
</protein>
<dbReference type="Gramene" id="TuG1812G0700003004.01.T01">
    <property type="protein sequence ID" value="TuG1812G0700003004.01.T01"/>
    <property type="gene ID" value="TuG1812G0700003004.01"/>
</dbReference>
<proteinExistence type="predicted"/>
<dbReference type="EnsemblPlants" id="TuG1812G0700003004.01.T01">
    <property type="protein sequence ID" value="TuG1812G0700003004.01.T01"/>
    <property type="gene ID" value="TuG1812G0700003004.01"/>
</dbReference>